<evidence type="ECO:0000259" key="11">
    <source>
        <dbReference type="PROSITE" id="PS50927"/>
    </source>
</evidence>
<keyword evidence="8" id="KW-1015">Disulfide bond</keyword>
<evidence type="ECO:0000256" key="2">
    <source>
        <dbReference type="ARBA" id="ARBA00022527"/>
    </source>
</evidence>
<dbReference type="PANTHER" id="PTHR27002">
    <property type="entry name" value="RECEPTOR-LIKE SERINE/THREONINE-PROTEIN KINASE SD1-8"/>
    <property type="match status" value="1"/>
</dbReference>
<feature type="domain" description="Apple" evidence="12">
    <location>
        <begin position="251"/>
        <end position="322"/>
    </location>
</feature>
<evidence type="ECO:0000256" key="5">
    <source>
        <dbReference type="ARBA" id="ARBA00022741"/>
    </source>
</evidence>
<dbReference type="SMART" id="SM00108">
    <property type="entry name" value="B_lectin"/>
    <property type="match status" value="1"/>
</dbReference>
<keyword evidence="9" id="KW-0325">Glycoprotein</keyword>
<keyword evidence="10" id="KW-0812">Transmembrane</keyword>
<dbReference type="PROSITE" id="PS50927">
    <property type="entry name" value="BULB_LECTIN"/>
    <property type="match status" value="1"/>
</dbReference>
<dbReference type="InterPro" id="IPR003609">
    <property type="entry name" value="Pan_app"/>
</dbReference>
<dbReference type="Pfam" id="PF01453">
    <property type="entry name" value="B_lectin"/>
    <property type="match status" value="1"/>
</dbReference>
<feature type="transmembrane region" description="Helical" evidence="10">
    <location>
        <begin position="343"/>
        <end position="366"/>
    </location>
</feature>
<dbReference type="InterPro" id="IPR001245">
    <property type="entry name" value="Ser-Thr/Tyr_kinase_cat_dom"/>
</dbReference>
<dbReference type="InterPro" id="IPR011009">
    <property type="entry name" value="Kinase-like_dom_sf"/>
</dbReference>
<dbReference type="EMBL" id="OIVN01001770">
    <property type="protein sequence ID" value="SPC97433.1"/>
    <property type="molecule type" value="Genomic_DNA"/>
</dbReference>
<reference evidence="13" key="1">
    <citation type="submission" date="2018-02" db="EMBL/GenBank/DDBJ databases">
        <authorList>
            <person name="Cohen D.B."/>
            <person name="Kent A.D."/>
        </authorList>
    </citation>
    <scope>NUCLEOTIDE SEQUENCE</scope>
</reference>
<keyword evidence="6" id="KW-0418">Kinase</keyword>
<comment type="subcellular location">
    <subcellularLocation>
        <location evidence="1">Membrane</location>
        <topology evidence="1">Single-pass type I membrane protein</topology>
    </subcellularLocation>
</comment>
<feature type="domain" description="Bulb-type lectin" evidence="11">
    <location>
        <begin position="21"/>
        <end position="142"/>
    </location>
</feature>
<evidence type="ECO:0000256" key="7">
    <source>
        <dbReference type="ARBA" id="ARBA00022840"/>
    </source>
</evidence>
<evidence type="ECO:0000313" key="13">
    <source>
        <dbReference type="EMBL" id="SPC97433.1"/>
    </source>
</evidence>
<organism evidence="13">
    <name type="scientific">Fagus sylvatica</name>
    <name type="common">Beechnut</name>
    <dbReference type="NCBI Taxonomy" id="28930"/>
    <lineage>
        <taxon>Eukaryota</taxon>
        <taxon>Viridiplantae</taxon>
        <taxon>Streptophyta</taxon>
        <taxon>Embryophyta</taxon>
        <taxon>Tracheophyta</taxon>
        <taxon>Spermatophyta</taxon>
        <taxon>Magnoliopsida</taxon>
        <taxon>eudicotyledons</taxon>
        <taxon>Gunneridae</taxon>
        <taxon>Pentapetalae</taxon>
        <taxon>rosids</taxon>
        <taxon>fabids</taxon>
        <taxon>Fagales</taxon>
        <taxon>Fagaceae</taxon>
        <taxon>Fagus</taxon>
    </lineage>
</organism>
<keyword evidence="2" id="KW-0723">Serine/threonine-protein kinase</keyword>
<dbReference type="GO" id="GO:0005524">
    <property type="term" value="F:ATP binding"/>
    <property type="evidence" value="ECO:0007669"/>
    <property type="project" value="UniProtKB-KW"/>
</dbReference>
<dbReference type="Pfam" id="PF08276">
    <property type="entry name" value="PAN_2"/>
    <property type="match status" value="1"/>
</dbReference>
<evidence type="ECO:0000259" key="12">
    <source>
        <dbReference type="PROSITE" id="PS50948"/>
    </source>
</evidence>
<evidence type="ECO:0000256" key="8">
    <source>
        <dbReference type="ARBA" id="ARBA00023157"/>
    </source>
</evidence>
<evidence type="ECO:0000256" key="6">
    <source>
        <dbReference type="ARBA" id="ARBA00022777"/>
    </source>
</evidence>
<evidence type="ECO:0000256" key="10">
    <source>
        <dbReference type="SAM" id="Phobius"/>
    </source>
</evidence>
<evidence type="ECO:0000256" key="4">
    <source>
        <dbReference type="ARBA" id="ARBA00022729"/>
    </source>
</evidence>
<dbReference type="PANTHER" id="PTHR27002:SF1063">
    <property type="entry name" value="RECEPTOR-LIKE SERINE_THREONINE-PROTEIN KINASE"/>
    <property type="match status" value="1"/>
</dbReference>
<accession>A0A2N9GCZ4</accession>
<proteinExistence type="predicted"/>
<protein>
    <recommendedName>
        <fullName evidence="14">Bulb-type lectin domain-containing protein</fullName>
    </recommendedName>
</protein>
<name>A0A2N9GCZ4_FAGSY</name>
<dbReference type="FunFam" id="1.10.510.10:FF:001722">
    <property type="entry name" value="G-type lectin S-receptor-like serine/threonine-protein kinase B120"/>
    <property type="match status" value="1"/>
</dbReference>
<dbReference type="AlphaFoldDB" id="A0A2N9GCZ4"/>
<keyword evidence="5" id="KW-0547">Nucleotide-binding</keyword>
<evidence type="ECO:0000256" key="3">
    <source>
        <dbReference type="ARBA" id="ARBA00022679"/>
    </source>
</evidence>
<dbReference type="CDD" id="cd00028">
    <property type="entry name" value="B_lectin"/>
    <property type="match status" value="1"/>
</dbReference>
<dbReference type="SUPFAM" id="SSF51110">
    <property type="entry name" value="alpha-D-mannose-specific plant lectins"/>
    <property type="match status" value="1"/>
</dbReference>
<dbReference type="Gene3D" id="1.10.510.10">
    <property type="entry name" value="Transferase(Phosphotransferase) domain 1"/>
    <property type="match status" value="1"/>
</dbReference>
<dbReference type="SUPFAM" id="SSF56112">
    <property type="entry name" value="Protein kinase-like (PK-like)"/>
    <property type="match status" value="1"/>
</dbReference>
<gene>
    <name evidence="13" type="ORF">FSB_LOCUS25315</name>
</gene>
<dbReference type="Gene3D" id="2.90.10.10">
    <property type="entry name" value="Bulb-type lectin domain"/>
    <property type="match status" value="1"/>
</dbReference>
<evidence type="ECO:0000256" key="1">
    <source>
        <dbReference type="ARBA" id="ARBA00004479"/>
    </source>
</evidence>
<keyword evidence="10" id="KW-0472">Membrane</keyword>
<dbReference type="PROSITE" id="PS50948">
    <property type="entry name" value="PAN"/>
    <property type="match status" value="1"/>
</dbReference>
<dbReference type="Pfam" id="PF07714">
    <property type="entry name" value="PK_Tyr_Ser-Thr"/>
    <property type="match status" value="1"/>
</dbReference>
<keyword evidence="3" id="KW-0808">Transferase</keyword>
<keyword evidence="4" id="KW-0732">Signal</keyword>
<dbReference type="InterPro" id="IPR001480">
    <property type="entry name" value="Bulb-type_lectin_dom"/>
</dbReference>
<dbReference type="GO" id="GO:0004674">
    <property type="term" value="F:protein serine/threonine kinase activity"/>
    <property type="evidence" value="ECO:0007669"/>
    <property type="project" value="UniProtKB-KW"/>
</dbReference>
<dbReference type="GO" id="GO:0005886">
    <property type="term" value="C:plasma membrane"/>
    <property type="evidence" value="ECO:0007669"/>
    <property type="project" value="TreeGrafter"/>
</dbReference>
<keyword evidence="10" id="KW-1133">Transmembrane helix</keyword>
<sequence length="539" mass="60619">MPAHKFEFEQSVYQLEKFSARDTLKPGDTLNSSSYLLSPKGAFTLGFFHPHKTNNIYLGIWFTNDHDRRVWVGNRNAPVVDTSAVLTLDTKGSFTILPQGGDAIPIYNPAQVTNNTIIATLLDSGNFVLQELNSNGNYQKAPGPFALEWDPKGHQMIIRRQGVEFWTSGVLKDDTFEFISDESKGMYNFTIVSNEDEEYFFYTNIKQGGKSGWFISFDGKLRSFDESYIAETENCNGYNTDGGCKRWLPSCRRGDDMFDKRSGYFIHGPEPSSFNINTSLTMNDCKVACWNLCGCDAYTFLYDNQTGCKFWIKKGEFFQDLSGVIPPLYVLIPKPSHNGTKKLTWIGAVIGATALVVIFLCILYYLSRRNVILEGENEARIDDGLLDGYMSPEYAMEGVFSIKSDVFSFGVLMLEIVSGRKNNSFYHTEHSVNLVGYAWELWKEDATLNLMDPALSDSCIKDQMLRCIHVGLLCVEDSPIERPTMSDVISMLTNESLPLPLPKKPAFSFARKAIEAHMSEKESEANSINGLSISNMVAR</sequence>
<evidence type="ECO:0000256" key="9">
    <source>
        <dbReference type="ARBA" id="ARBA00023180"/>
    </source>
</evidence>
<evidence type="ECO:0008006" key="14">
    <source>
        <dbReference type="Google" id="ProtNLM"/>
    </source>
</evidence>
<keyword evidence="7" id="KW-0067">ATP-binding</keyword>
<dbReference type="InterPro" id="IPR036426">
    <property type="entry name" value="Bulb-type_lectin_dom_sf"/>
</dbReference>